<sequence length="179" mass="20183">MGINILWDPQAPEGIELPVVRMIAMILGKEPALVEYPFLIDGYDRNRDQHDAQKILDRLQDTLTRRYDIDGPLLLVTSRDLYVNGCDFVFGLARPACGVAVVSTARLGNDYYGRMPDDSDLIDRTAKEGAHELGHLLGLDHCPDPECVMFRPRTLDELDRKRKMLCPDCREALASLATR</sequence>
<dbReference type="InterPro" id="IPR024079">
    <property type="entry name" value="MetalloPept_cat_dom_sf"/>
</dbReference>
<dbReference type="NCBIfam" id="NF033823">
    <property type="entry name" value="archmetzin"/>
    <property type="match status" value="1"/>
</dbReference>
<protein>
    <submittedName>
        <fullName evidence="7">Peptidase M54</fullName>
    </submittedName>
</protein>
<keyword evidence="3" id="KW-0479">Metal-binding</keyword>
<evidence type="ECO:0000256" key="6">
    <source>
        <dbReference type="ARBA" id="ARBA00023049"/>
    </source>
</evidence>
<dbReference type="SUPFAM" id="SSF55486">
    <property type="entry name" value="Metalloproteases ('zincins'), catalytic domain"/>
    <property type="match status" value="1"/>
</dbReference>
<keyword evidence="8" id="KW-1185">Reference proteome</keyword>
<evidence type="ECO:0000256" key="3">
    <source>
        <dbReference type="ARBA" id="ARBA00022723"/>
    </source>
</evidence>
<evidence type="ECO:0000256" key="5">
    <source>
        <dbReference type="ARBA" id="ARBA00022833"/>
    </source>
</evidence>
<dbReference type="PANTHER" id="PTHR15910:SF1">
    <property type="entry name" value="ARCHAEMETZINCIN-2"/>
    <property type="match status" value="1"/>
</dbReference>
<dbReference type="GO" id="GO:0008270">
    <property type="term" value="F:zinc ion binding"/>
    <property type="evidence" value="ECO:0007669"/>
    <property type="project" value="InterPro"/>
</dbReference>
<name>A0A0H1QWK0_9EURY</name>
<keyword evidence="5" id="KW-0862">Zinc</keyword>
<dbReference type="RefSeq" id="WP_048185692.1">
    <property type="nucleotide sequence ID" value="NZ_JXOJ01000008.1"/>
</dbReference>
<evidence type="ECO:0000313" key="8">
    <source>
        <dbReference type="Proteomes" id="UP000035301"/>
    </source>
</evidence>
<dbReference type="STRING" id="1550566.SZ63_11950"/>
<comment type="cofactor">
    <cofactor evidence="1">
        <name>Zn(2+)</name>
        <dbReference type="ChEBI" id="CHEBI:29105"/>
    </cofactor>
</comment>
<accession>A0A0H1QWK0</accession>
<dbReference type="InterPro" id="IPR012962">
    <property type="entry name" value="Pept_M54_archaemetzincn"/>
</dbReference>
<dbReference type="CDD" id="cd11375">
    <property type="entry name" value="Peptidase_M54"/>
    <property type="match status" value="1"/>
</dbReference>
<organism evidence="7 8">
    <name type="scientific">Methanoculleus sediminis</name>
    <dbReference type="NCBI Taxonomy" id="1550566"/>
    <lineage>
        <taxon>Archaea</taxon>
        <taxon>Methanobacteriati</taxon>
        <taxon>Methanobacteriota</taxon>
        <taxon>Stenosarchaea group</taxon>
        <taxon>Methanomicrobia</taxon>
        <taxon>Methanomicrobiales</taxon>
        <taxon>Methanomicrobiaceae</taxon>
        <taxon>Methanoculleus</taxon>
    </lineage>
</organism>
<gene>
    <name evidence="7" type="ORF">SZ63_11950</name>
</gene>
<keyword evidence="2" id="KW-0645">Protease</keyword>
<evidence type="ECO:0000256" key="2">
    <source>
        <dbReference type="ARBA" id="ARBA00022670"/>
    </source>
</evidence>
<dbReference type="PANTHER" id="PTHR15910">
    <property type="entry name" value="ARCHAEMETZINCIN"/>
    <property type="match status" value="1"/>
</dbReference>
<evidence type="ECO:0000313" key="7">
    <source>
        <dbReference type="EMBL" id="KLK87295.1"/>
    </source>
</evidence>
<dbReference type="InterPro" id="IPR012091">
    <property type="entry name" value="Pept_M54_archaemetzncn_arc/bac"/>
</dbReference>
<keyword evidence="4" id="KW-0378">Hydrolase</keyword>
<dbReference type="Gene3D" id="3.40.390.10">
    <property type="entry name" value="Collagenase (Catalytic Domain)"/>
    <property type="match status" value="1"/>
</dbReference>
<dbReference type="AlphaFoldDB" id="A0A0H1QWK0"/>
<dbReference type="Proteomes" id="UP000035301">
    <property type="component" value="Unassembled WGS sequence"/>
</dbReference>
<dbReference type="GO" id="GO:0006508">
    <property type="term" value="P:proteolysis"/>
    <property type="evidence" value="ECO:0007669"/>
    <property type="project" value="UniProtKB-KW"/>
</dbReference>
<dbReference type="EMBL" id="JXOJ01000008">
    <property type="protein sequence ID" value="KLK87295.1"/>
    <property type="molecule type" value="Genomic_DNA"/>
</dbReference>
<evidence type="ECO:0000256" key="1">
    <source>
        <dbReference type="ARBA" id="ARBA00001947"/>
    </source>
</evidence>
<reference evidence="7 8" key="1">
    <citation type="journal article" date="2015" name="Int. J. Syst. Evol. Microbiol.">
        <title>Methanoculleus sediminis sp. nov., a methanogen from sediments near a submarine mud volcano.</title>
        <authorList>
            <person name="Chen S.C."/>
            <person name="Chen M.F."/>
            <person name="Lai M.C."/>
            <person name="Weng C.Y."/>
            <person name="Wu S.Y."/>
            <person name="Lin S."/>
            <person name="Yang T.F."/>
            <person name="Chen P.C."/>
        </authorList>
    </citation>
    <scope>NUCLEOTIDE SEQUENCE [LARGE SCALE GENOMIC DNA]</scope>
    <source>
        <strain evidence="7 8">S3Fa</strain>
    </source>
</reference>
<dbReference type="PATRIC" id="fig|1550566.3.peg.2612"/>
<keyword evidence="6" id="KW-0482">Metalloprotease</keyword>
<dbReference type="Pfam" id="PF07998">
    <property type="entry name" value="Peptidase_M54"/>
    <property type="match status" value="1"/>
</dbReference>
<comment type="caution">
    <text evidence="7">The sequence shown here is derived from an EMBL/GenBank/DDBJ whole genome shotgun (WGS) entry which is preliminary data.</text>
</comment>
<dbReference type="OrthoDB" id="50281at2157"/>
<dbReference type="GO" id="GO:0008237">
    <property type="term" value="F:metallopeptidase activity"/>
    <property type="evidence" value="ECO:0007669"/>
    <property type="project" value="UniProtKB-KW"/>
</dbReference>
<proteinExistence type="predicted"/>
<evidence type="ECO:0000256" key="4">
    <source>
        <dbReference type="ARBA" id="ARBA00022801"/>
    </source>
</evidence>